<sequence>MKKISLWLSALLMAVLSCPAFAGDISMETIHAAAVAHSEDLSRRVLVMIFGNVVNNPLDPGDASMLGNLYFVLNSVIAATALFWFLVITFKQIVRTGHAGKVFGAGGFTMLSPISTCFGFMSIVPLGSGWSLMQLLYLWAISIFSVGTANLMTDVVTAQILSGKSLVIQPVANDTVSAARAIFEMNLCRYGVNDELNDMYTASGKADTPMMEDKDITGGFAVTNGSAVCGSARLPTVQEVDETKLTFGIKIDTSALQTAQANALTKMEDNLVKRAAEYVEAYRQKQAGNGGTLPDAETIIQNAAQDYETTVNAAVTQENNSQTLQTAITGQLTTYGWLSLGAWYQTLATANTKTDAIVKMIPSVTGPSRMGDLGAGELFNQVYIAYKSQTQNSPYTPPLGTQTDKGNSSVADTSSPDQVVTTIMSPMLKRINSIATSQFGTGDASDNDQMNPLLKMKTIGDYTLDGAEAAFTIYTAARALVSMGDGQSLVARVVNSITGAGDAAKGVLDAISPMVYCILFILFGIGFSLSIYLPFIPFIYWMTAFAGWIVSVVVAPTAGPLWAWTHIGTEADKGSKSLYGYIYLIDVMIRPSLMVLGFFFAGVVIVAVGSVLDQLFAPAIANVQASSFTGVVSLIGILMIYSRICTMSVASAFSLPVVLPDYVIAWLGGREGVKMLNGAIDSTRNMFASFGSGAGRVPNAKLIVPNESGKDEDGIK</sequence>
<reference evidence="4" key="1">
    <citation type="submission" date="2018-12" db="EMBL/GenBank/DDBJ databases">
        <title>Complete genome sequences of twenty non-typhoidal Salmonella isolates from Rwanda.</title>
        <authorList>
            <person name="Byukusenge M."/>
            <person name="Li L."/>
            <person name="Subhashinie K."/>
            <person name="Nzayirambaho M."/>
            <person name="Kuchipudi S.V."/>
            <person name="Jayarao B.M."/>
        </authorList>
    </citation>
    <scope>NUCLEOTIDE SEQUENCE</scope>
    <source>
        <strain evidence="4">RSE21</strain>
        <strain evidence="5">RSE40</strain>
        <plasmid evidence="4">pRSE21</plasmid>
        <plasmid evidence="5">pRSE40</plasmid>
    </source>
</reference>
<geneLocation type="plasmid" evidence="4">
    <name>pRSE21</name>
</geneLocation>
<geneLocation type="plasmid" evidence="5">
    <name>pRSE40</name>
</geneLocation>
<dbReference type="AlphaFoldDB" id="A0A3Q9MNA5"/>
<protein>
    <submittedName>
        <fullName evidence="4">Conjugal transfer protein TraY</fullName>
    </submittedName>
</protein>
<feature type="region of interest" description="Disordered" evidence="1">
    <location>
        <begin position="393"/>
        <end position="416"/>
    </location>
</feature>
<keyword evidence="2" id="KW-1133">Transmembrane helix</keyword>
<name>A0A3Q9MNA5_SALET</name>
<proteinExistence type="predicted"/>
<organism evidence="4">
    <name type="scientific">Salmonella enterica subsp. enterica serovar Karamoja</name>
    <dbReference type="NCBI Taxonomy" id="2500153"/>
    <lineage>
        <taxon>Bacteria</taxon>
        <taxon>Pseudomonadati</taxon>
        <taxon>Pseudomonadota</taxon>
        <taxon>Gammaproteobacteria</taxon>
        <taxon>Enterobacterales</taxon>
        <taxon>Enterobacteriaceae</taxon>
        <taxon>Salmonella</taxon>
    </lineage>
</organism>
<feature type="transmembrane region" description="Helical" evidence="2">
    <location>
        <begin position="583"/>
        <end position="609"/>
    </location>
</feature>
<feature type="chain" id="PRO_5036090778" evidence="3">
    <location>
        <begin position="23"/>
        <end position="716"/>
    </location>
</feature>
<keyword evidence="3" id="KW-0732">Signal</keyword>
<keyword evidence="2" id="KW-0812">Transmembrane</keyword>
<keyword evidence="4" id="KW-0614">Plasmid</keyword>
<evidence type="ECO:0000313" key="5">
    <source>
        <dbReference type="EMBL" id="AZT44354.1"/>
    </source>
</evidence>
<feature type="transmembrane region" description="Helical" evidence="2">
    <location>
        <begin position="514"/>
        <end position="533"/>
    </location>
</feature>
<dbReference type="EMBL" id="CP034699">
    <property type="protein sequence ID" value="AZT44354.1"/>
    <property type="molecule type" value="Genomic_DNA"/>
</dbReference>
<evidence type="ECO:0000256" key="3">
    <source>
        <dbReference type="SAM" id="SignalP"/>
    </source>
</evidence>
<dbReference type="RefSeq" id="WP_168445595.1">
    <property type="nucleotide sequence ID" value="NZ_CP034699.1"/>
</dbReference>
<dbReference type="PROSITE" id="PS51257">
    <property type="entry name" value="PROKAR_LIPOPROTEIN"/>
    <property type="match status" value="1"/>
</dbReference>
<gene>
    <name evidence="5" type="ORF">EL007_24145</name>
    <name evidence="4" type="ORF">ELZ88_24820</name>
</gene>
<feature type="signal peptide" evidence="3">
    <location>
        <begin position="1"/>
        <end position="22"/>
    </location>
</feature>
<feature type="transmembrane region" description="Helical" evidence="2">
    <location>
        <begin position="615"/>
        <end position="641"/>
    </location>
</feature>
<feature type="transmembrane region" description="Helical" evidence="2">
    <location>
        <begin position="539"/>
        <end position="562"/>
    </location>
</feature>
<dbReference type="NCBIfam" id="TIGR04346">
    <property type="entry name" value="DotA_TraY"/>
    <property type="match status" value="1"/>
</dbReference>
<keyword evidence="2" id="KW-0472">Membrane</keyword>
<accession>A0A3Q9MNA5</accession>
<evidence type="ECO:0000256" key="2">
    <source>
        <dbReference type="SAM" id="Phobius"/>
    </source>
</evidence>
<dbReference type="EMBL" id="CP034710">
    <property type="protein sequence ID" value="AZT39743.1"/>
    <property type="molecule type" value="Genomic_DNA"/>
</dbReference>
<evidence type="ECO:0000313" key="4">
    <source>
        <dbReference type="EMBL" id="AZT39743.1"/>
    </source>
</evidence>
<feature type="transmembrane region" description="Helical" evidence="2">
    <location>
        <begin position="136"/>
        <end position="156"/>
    </location>
</feature>
<evidence type="ECO:0000256" key="1">
    <source>
        <dbReference type="SAM" id="MobiDB-lite"/>
    </source>
</evidence>
<feature type="transmembrane region" description="Helical" evidence="2">
    <location>
        <begin position="102"/>
        <end position="124"/>
    </location>
</feature>
<dbReference type="InterPro" id="IPR027628">
    <property type="entry name" value="DotA_TraY"/>
</dbReference>
<feature type="transmembrane region" description="Helical" evidence="2">
    <location>
        <begin position="69"/>
        <end position="90"/>
    </location>
</feature>